<reference evidence="4 5" key="1">
    <citation type="journal article" date="2023" name="Plants (Basel)">
        <title>Bridging the Gap: Combining Genomics and Transcriptomics Approaches to Understand Stylosanthes scabra, an Orphan Legume from the Brazilian Caatinga.</title>
        <authorList>
            <person name="Ferreira-Neto J.R.C."/>
            <person name="da Silva M.D."/>
            <person name="Binneck E."/>
            <person name="de Melo N.F."/>
            <person name="da Silva R.H."/>
            <person name="de Melo A.L.T.M."/>
            <person name="Pandolfi V."/>
            <person name="Bustamante F.O."/>
            <person name="Brasileiro-Vidal A.C."/>
            <person name="Benko-Iseppon A.M."/>
        </authorList>
    </citation>
    <scope>NUCLEOTIDE SEQUENCE [LARGE SCALE GENOMIC DNA]</scope>
    <source>
        <tissue evidence="4">Leaves</tissue>
    </source>
</reference>
<evidence type="ECO:0000259" key="3">
    <source>
        <dbReference type="Pfam" id="PF03719"/>
    </source>
</evidence>
<dbReference type="InterPro" id="IPR014721">
    <property type="entry name" value="Ribsml_uS5_D2-typ_fold_subgr"/>
</dbReference>
<keyword evidence="1" id="KW-0699">rRNA-binding</keyword>
<dbReference type="PANTHER" id="PTHR48432:SF1">
    <property type="entry name" value="S5 DRBM DOMAIN-CONTAINING PROTEIN"/>
    <property type="match status" value="1"/>
</dbReference>
<accession>A0ABU6TGW9</accession>
<sequence>MLACGNYNGVVGFAKAKGPSVPVALQKVYLWPTSTTAGIKAGRIVQTILHLAGFKNVKSKVIGSRNSHNTVKAIFKALNAVSNFVSFCSFKLTIQNDYAVIVFDTNLLFFSN</sequence>
<evidence type="ECO:0000256" key="1">
    <source>
        <dbReference type="ARBA" id="ARBA00022730"/>
    </source>
</evidence>
<evidence type="ECO:0000313" key="4">
    <source>
        <dbReference type="EMBL" id="MED6147745.1"/>
    </source>
</evidence>
<feature type="domain" description="Small ribosomal subunit protein uS5 C-terminal" evidence="3">
    <location>
        <begin position="27"/>
        <end position="84"/>
    </location>
</feature>
<dbReference type="Pfam" id="PF03719">
    <property type="entry name" value="Ribosomal_S5_C"/>
    <property type="match status" value="1"/>
</dbReference>
<dbReference type="Gene3D" id="3.30.230.10">
    <property type="match status" value="1"/>
</dbReference>
<dbReference type="PANTHER" id="PTHR48432">
    <property type="entry name" value="S5 DRBM DOMAIN-CONTAINING PROTEIN"/>
    <property type="match status" value="1"/>
</dbReference>
<dbReference type="SUPFAM" id="SSF54211">
    <property type="entry name" value="Ribosomal protein S5 domain 2-like"/>
    <property type="match status" value="1"/>
</dbReference>
<evidence type="ECO:0000313" key="5">
    <source>
        <dbReference type="Proteomes" id="UP001341840"/>
    </source>
</evidence>
<gene>
    <name evidence="4" type="ORF">PIB30_046614</name>
</gene>
<organism evidence="4 5">
    <name type="scientific">Stylosanthes scabra</name>
    <dbReference type="NCBI Taxonomy" id="79078"/>
    <lineage>
        <taxon>Eukaryota</taxon>
        <taxon>Viridiplantae</taxon>
        <taxon>Streptophyta</taxon>
        <taxon>Embryophyta</taxon>
        <taxon>Tracheophyta</taxon>
        <taxon>Spermatophyta</taxon>
        <taxon>Magnoliopsida</taxon>
        <taxon>eudicotyledons</taxon>
        <taxon>Gunneridae</taxon>
        <taxon>Pentapetalae</taxon>
        <taxon>rosids</taxon>
        <taxon>fabids</taxon>
        <taxon>Fabales</taxon>
        <taxon>Fabaceae</taxon>
        <taxon>Papilionoideae</taxon>
        <taxon>50 kb inversion clade</taxon>
        <taxon>dalbergioids sensu lato</taxon>
        <taxon>Dalbergieae</taxon>
        <taxon>Pterocarpus clade</taxon>
        <taxon>Stylosanthes</taxon>
    </lineage>
</organism>
<dbReference type="Proteomes" id="UP001341840">
    <property type="component" value="Unassembled WGS sequence"/>
</dbReference>
<dbReference type="EMBL" id="JASCZI010090913">
    <property type="protein sequence ID" value="MED6147745.1"/>
    <property type="molecule type" value="Genomic_DNA"/>
</dbReference>
<evidence type="ECO:0000256" key="2">
    <source>
        <dbReference type="ARBA" id="ARBA00022884"/>
    </source>
</evidence>
<name>A0ABU6TGW9_9FABA</name>
<comment type="caution">
    <text evidence="4">The sequence shown here is derived from an EMBL/GenBank/DDBJ whole genome shotgun (WGS) entry which is preliminary data.</text>
</comment>
<dbReference type="InterPro" id="IPR000851">
    <property type="entry name" value="Ribosomal_uS5"/>
</dbReference>
<keyword evidence="5" id="KW-1185">Reference proteome</keyword>
<dbReference type="InterPro" id="IPR005324">
    <property type="entry name" value="Ribosomal_uS5_C"/>
</dbReference>
<dbReference type="InterPro" id="IPR020568">
    <property type="entry name" value="Ribosomal_Su5_D2-typ_SF"/>
</dbReference>
<protein>
    <recommendedName>
        <fullName evidence="3">Small ribosomal subunit protein uS5 C-terminal domain-containing protein</fullName>
    </recommendedName>
</protein>
<keyword evidence="2" id="KW-0694">RNA-binding</keyword>
<proteinExistence type="predicted"/>